<evidence type="ECO:0000313" key="1">
    <source>
        <dbReference type="EMBL" id="GLW65738.1"/>
    </source>
</evidence>
<organism evidence="1 2">
    <name type="scientific">Actinomadura rubrobrunea</name>
    <dbReference type="NCBI Taxonomy" id="115335"/>
    <lineage>
        <taxon>Bacteria</taxon>
        <taxon>Bacillati</taxon>
        <taxon>Actinomycetota</taxon>
        <taxon>Actinomycetes</taxon>
        <taxon>Streptosporangiales</taxon>
        <taxon>Thermomonosporaceae</taxon>
        <taxon>Actinomadura</taxon>
    </lineage>
</organism>
<name>A0A9W6PZJ7_9ACTN</name>
<accession>A0A9W6PZJ7</accession>
<dbReference type="AlphaFoldDB" id="A0A9W6PZJ7"/>
<sequence length="59" mass="6312">MDFLVSLLAGMIVQTTSLFLEARQLIGLAAATLAAVLAAQLGWHGTDRLIAWRGDADEE</sequence>
<protein>
    <submittedName>
        <fullName evidence="1">Uncharacterized protein</fullName>
    </submittedName>
</protein>
<comment type="caution">
    <text evidence="1">The sequence shown here is derived from an EMBL/GenBank/DDBJ whole genome shotgun (WGS) entry which is preliminary data.</text>
</comment>
<evidence type="ECO:0000313" key="2">
    <source>
        <dbReference type="Proteomes" id="UP001165124"/>
    </source>
</evidence>
<keyword evidence="2" id="KW-1185">Reference proteome</keyword>
<reference evidence="1" key="1">
    <citation type="submission" date="2023-02" db="EMBL/GenBank/DDBJ databases">
        <title>Actinomadura rubrobrunea NBRC 14622.</title>
        <authorList>
            <person name="Ichikawa N."/>
            <person name="Sato H."/>
            <person name="Tonouchi N."/>
        </authorList>
    </citation>
    <scope>NUCLEOTIDE SEQUENCE</scope>
    <source>
        <strain evidence="1">NBRC 14622</strain>
    </source>
</reference>
<gene>
    <name evidence="1" type="ORF">Arub01_39820</name>
</gene>
<proteinExistence type="predicted"/>
<dbReference type="EMBL" id="BSRZ01000010">
    <property type="protein sequence ID" value="GLW65738.1"/>
    <property type="molecule type" value="Genomic_DNA"/>
</dbReference>
<dbReference type="Proteomes" id="UP001165124">
    <property type="component" value="Unassembled WGS sequence"/>
</dbReference>